<comment type="subcellular location">
    <subcellularLocation>
        <location evidence="1">Membrane</location>
        <topology evidence="1">Multi-pass membrane protein</topology>
    </subcellularLocation>
</comment>
<dbReference type="InterPro" id="IPR027359">
    <property type="entry name" value="Volt_channel_dom_sf"/>
</dbReference>
<feature type="transmembrane region" description="Helical" evidence="13">
    <location>
        <begin position="165"/>
        <end position="182"/>
    </location>
</feature>
<name>A0ABQ9F488_TEGGR</name>
<feature type="compositionally biased region" description="Basic and acidic residues" evidence="12">
    <location>
        <begin position="318"/>
        <end position="327"/>
    </location>
</feature>
<dbReference type="InterPro" id="IPR003968">
    <property type="entry name" value="K_chnl_volt-dep_Kv"/>
</dbReference>
<keyword evidence="11" id="KW-0407">Ion channel</keyword>
<organism evidence="15 16">
    <name type="scientific">Tegillarca granosa</name>
    <name type="common">Malaysian cockle</name>
    <name type="synonym">Anadara granosa</name>
    <dbReference type="NCBI Taxonomy" id="220873"/>
    <lineage>
        <taxon>Eukaryota</taxon>
        <taxon>Metazoa</taxon>
        <taxon>Spiralia</taxon>
        <taxon>Lophotrochozoa</taxon>
        <taxon>Mollusca</taxon>
        <taxon>Bivalvia</taxon>
        <taxon>Autobranchia</taxon>
        <taxon>Pteriomorphia</taxon>
        <taxon>Arcoida</taxon>
        <taxon>Arcoidea</taxon>
        <taxon>Arcidae</taxon>
        <taxon>Tegillarca</taxon>
    </lineage>
</organism>
<evidence type="ECO:0000256" key="7">
    <source>
        <dbReference type="ARBA" id="ARBA00022958"/>
    </source>
</evidence>
<evidence type="ECO:0000256" key="4">
    <source>
        <dbReference type="ARBA" id="ARBA00022692"/>
    </source>
</evidence>
<evidence type="ECO:0000313" key="16">
    <source>
        <dbReference type="Proteomes" id="UP001217089"/>
    </source>
</evidence>
<evidence type="ECO:0000256" key="6">
    <source>
        <dbReference type="ARBA" id="ARBA00022882"/>
    </source>
</evidence>
<evidence type="ECO:0000256" key="10">
    <source>
        <dbReference type="ARBA" id="ARBA00023136"/>
    </source>
</evidence>
<evidence type="ECO:0000256" key="9">
    <source>
        <dbReference type="ARBA" id="ARBA00023065"/>
    </source>
</evidence>
<evidence type="ECO:0000256" key="1">
    <source>
        <dbReference type="ARBA" id="ARBA00004141"/>
    </source>
</evidence>
<keyword evidence="3" id="KW-0633">Potassium transport</keyword>
<evidence type="ECO:0000259" key="14">
    <source>
        <dbReference type="Pfam" id="PF00520"/>
    </source>
</evidence>
<keyword evidence="4 13" id="KW-0812">Transmembrane</keyword>
<feature type="region of interest" description="Disordered" evidence="12">
    <location>
        <begin position="304"/>
        <end position="442"/>
    </location>
</feature>
<evidence type="ECO:0000256" key="3">
    <source>
        <dbReference type="ARBA" id="ARBA00022538"/>
    </source>
</evidence>
<feature type="compositionally biased region" description="Polar residues" evidence="12">
    <location>
        <begin position="360"/>
        <end position="369"/>
    </location>
</feature>
<keyword evidence="2" id="KW-0813">Transport</keyword>
<comment type="caution">
    <text evidence="15">The sequence shown here is derived from an EMBL/GenBank/DDBJ whole genome shotgun (WGS) entry which is preliminary data.</text>
</comment>
<keyword evidence="5" id="KW-0631">Potassium channel</keyword>
<dbReference type="Gene3D" id="1.10.287.70">
    <property type="match status" value="1"/>
</dbReference>
<sequence length="442" mass="49949">MEGFTGTFYINSCQGICNSIIDCETLPYFDSIAIRQHGNITNADIRGEFNIFNMGNRNEYHILLIIDHGCNLFFFCEFILKFLASPNKLKFIKIPMTIVELLCLIPYYLAVFIVYLHPDPKSIFFVIRILFATRLLRIFRIFVLMKHNLALKVLVYTIKASTRELLLLLLVVIIGVIIFASLEFYMEVFGNAEDVEINHIPMALWWALITMTTVGYGDFVPKSGPGYAVGAICATSGVLVIALSVPAIVNNFTLYYQHAKCRLKLRQRKRKFHLNIWQKLTDTALKGKSGGESEKPLLARVAEMAKKERMSKSSVAPLKERHNDANDGKNPSSSTENKNSTKEEKLPNNNNEIIVEEKSNSSQADQTKTMELLKQGDSRSKLESQSTANKTLPELKRTNVTNGLHLSFKETNPSDVKETDDNRNSRSSTVADDNTMDLKSIN</sequence>
<dbReference type="Gene3D" id="1.20.120.350">
    <property type="entry name" value="Voltage-gated potassium channels. Chain C"/>
    <property type="match status" value="1"/>
</dbReference>
<feature type="compositionally biased region" description="Polar residues" evidence="12">
    <location>
        <begin position="329"/>
        <end position="338"/>
    </location>
</feature>
<dbReference type="EMBL" id="JARBDR010000440">
    <property type="protein sequence ID" value="KAJ8312186.1"/>
    <property type="molecule type" value="Genomic_DNA"/>
</dbReference>
<evidence type="ECO:0000256" key="11">
    <source>
        <dbReference type="ARBA" id="ARBA00023303"/>
    </source>
</evidence>
<dbReference type="PRINTS" id="PR00169">
    <property type="entry name" value="KCHANNEL"/>
</dbReference>
<accession>A0ABQ9F488</accession>
<reference evidence="15 16" key="1">
    <citation type="submission" date="2022-12" db="EMBL/GenBank/DDBJ databases">
        <title>Chromosome-level genome of Tegillarca granosa.</title>
        <authorList>
            <person name="Kim J."/>
        </authorList>
    </citation>
    <scope>NUCLEOTIDE SEQUENCE [LARGE SCALE GENOMIC DNA]</scope>
    <source>
        <strain evidence="15">Teg-2019</strain>
        <tissue evidence="15">Adductor muscle</tissue>
    </source>
</reference>
<evidence type="ECO:0000256" key="13">
    <source>
        <dbReference type="SAM" id="Phobius"/>
    </source>
</evidence>
<evidence type="ECO:0000256" key="8">
    <source>
        <dbReference type="ARBA" id="ARBA00022989"/>
    </source>
</evidence>
<dbReference type="SUPFAM" id="SSF81324">
    <property type="entry name" value="Voltage-gated potassium channels"/>
    <property type="match status" value="1"/>
</dbReference>
<dbReference type="Proteomes" id="UP001217089">
    <property type="component" value="Unassembled WGS sequence"/>
</dbReference>
<feature type="domain" description="Ion transport" evidence="14">
    <location>
        <begin position="57"/>
        <end position="259"/>
    </location>
</feature>
<dbReference type="InterPro" id="IPR005821">
    <property type="entry name" value="Ion_trans_dom"/>
</dbReference>
<protein>
    <recommendedName>
        <fullName evidence="14">Ion transport domain-containing protein</fullName>
    </recommendedName>
</protein>
<evidence type="ECO:0000256" key="12">
    <source>
        <dbReference type="SAM" id="MobiDB-lite"/>
    </source>
</evidence>
<dbReference type="PANTHER" id="PTHR11537">
    <property type="entry name" value="VOLTAGE-GATED POTASSIUM CHANNEL"/>
    <property type="match status" value="1"/>
</dbReference>
<dbReference type="PRINTS" id="PR01491">
    <property type="entry name" value="KVCHANNEL"/>
</dbReference>
<feature type="transmembrane region" description="Helical" evidence="13">
    <location>
        <begin position="202"/>
        <end position="220"/>
    </location>
</feature>
<gene>
    <name evidence="15" type="ORF">KUTeg_009559</name>
</gene>
<keyword evidence="9" id="KW-0406">Ion transport</keyword>
<evidence type="ECO:0000313" key="15">
    <source>
        <dbReference type="EMBL" id="KAJ8312186.1"/>
    </source>
</evidence>
<evidence type="ECO:0000256" key="5">
    <source>
        <dbReference type="ARBA" id="ARBA00022826"/>
    </source>
</evidence>
<feature type="transmembrane region" description="Helical" evidence="13">
    <location>
        <begin position="123"/>
        <end position="144"/>
    </location>
</feature>
<dbReference type="PANTHER" id="PTHR11537:SF252">
    <property type="entry name" value="POTASSIUM VOLTAGE-GATED CHANNEL PROTEIN SHAW"/>
    <property type="match status" value="1"/>
</dbReference>
<feature type="transmembrane region" description="Helical" evidence="13">
    <location>
        <begin position="96"/>
        <end position="117"/>
    </location>
</feature>
<feature type="compositionally biased region" description="Polar residues" evidence="12">
    <location>
        <begin position="398"/>
        <end position="414"/>
    </location>
</feature>
<keyword evidence="6" id="KW-0851">Voltage-gated channel</keyword>
<dbReference type="Pfam" id="PF00520">
    <property type="entry name" value="Ion_trans"/>
    <property type="match status" value="1"/>
</dbReference>
<feature type="transmembrane region" description="Helical" evidence="13">
    <location>
        <begin position="60"/>
        <end position="84"/>
    </location>
</feature>
<proteinExistence type="predicted"/>
<keyword evidence="10 13" id="KW-0472">Membrane</keyword>
<evidence type="ECO:0000256" key="2">
    <source>
        <dbReference type="ARBA" id="ARBA00022448"/>
    </source>
</evidence>
<keyword evidence="7" id="KW-0630">Potassium</keyword>
<keyword evidence="16" id="KW-1185">Reference proteome</keyword>
<feature type="transmembrane region" description="Helical" evidence="13">
    <location>
        <begin position="227"/>
        <end position="249"/>
    </location>
</feature>
<feature type="compositionally biased region" description="Basic and acidic residues" evidence="12">
    <location>
        <begin position="415"/>
        <end position="424"/>
    </location>
</feature>
<dbReference type="InterPro" id="IPR028325">
    <property type="entry name" value="VG_K_chnl"/>
</dbReference>
<keyword evidence="8 13" id="KW-1133">Transmembrane helix</keyword>